<reference evidence="1 2" key="1">
    <citation type="submission" date="2016-11" db="EMBL/GenBank/DDBJ databases">
        <authorList>
            <person name="Jaros S."/>
            <person name="Januszkiewicz K."/>
            <person name="Wedrychowicz H."/>
        </authorList>
    </citation>
    <scope>NUCLEOTIDE SEQUENCE [LARGE SCALE GENOMIC DNA]</scope>
    <source>
        <strain evidence="1 2">DSM 24574</strain>
    </source>
</reference>
<sequence>MRLYPFLSLLYICLLTSCGPKSKAPDAKTPDSTAGAPVVTKAVEQKKQTADEDSIRRDHGLSDPITLIKKIYIEGQAQYAFILHGEGVEQHQRLWDLFTMRDGQQQEYTSDYNRLREKFVDIAPHAIHSHPEMIDGWLPVFWYQKHPYVVRSCDMYLVHQVTDSTFMTYYMDGMGTELIKSIDQNKDGLEVNTNDRTYSFVLKDPAKSIYLLTGNGEKTYVVPFRKAGGLPIIIESCTMDGVDLVDYEKTPPVNK</sequence>
<organism evidence="1 2">
    <name type="scientific">Chryseolinea serpens</name>
    <dbReference type="NCBI Taxonomy" id="947013"/>
    <lineage>
        <taxon>Bacteria</taxon>
        <taxon>Pseudomonadati</taxon>
        <taxon>Bacteroidota</taxon>
        <taxon>Cytophagia</taxon>
        <taxon>Cytophagales</taxon>
        <taxon>Fulvivirgaceae</taxon>
        <taxon>Chryseolinea</taxon>
    </lineage>
</organism>
<dbReference type="PROSITE" id="PS51257">
    <property type="entry name" value="PROKAR_LIPOPROTEIN"/>
    <property type="match status" value="1"/>
</dbReference>
<proteinExistence type="predicted"/>
<dbReference type="Proteomes" id="UP000184212">
    <property type="component" value="Unassembled WGS sequence"/>
</dbReference>
<dbReference type="AlphaFoldDB" id="A0A1M5VXG5"/>
<keyword evidence="2" id="KW-1185">Reference proteome</keyword>
<dbReference type="RefSeq" id="WP_073140985.1">
    <property type="nucleotide sequence ID" value="NZ_FQWQ01000004.1"/>
</dbReference>
<evidence type="ECO:0000313" key="1">
    <source>
        <dbReference type="EMBL" id="SHH79891.1"/>
    </source>
</evidence>
<protein>
    <submittedName>
        <fullName evidence="1">Uncharacterized protein</fullName>
    </submittedName>
</protein>
<dbReference type="STRING" id="947013.SAMN04488109_5496"/>
<gene>
    <name evidence="1" type="ORF">SAMN04488109_5496</name>
</gene>
<accession>A0A1M5VXG5</accession>
<name>A0A1M5VXG5_9BACT</name>
<evidence type="ECO:0000313" key="2">
    <source>
        <dbReference type="Proteomes" id="UP000184212"/>
    </source>
</evidence>
<dbReference type="EMBL" id="FQWQ01000004">
    <property type="protein sequence ID" value="SHH79891.1"/>
    <property type="molecule type" value="Genomic_DNA"/>
</dbReference>